<keyword evidence="8" id="KW-0418">Kinase</keyword>
<keyword evidence="4" id="KW-1003">Cell membrane</keyword>
<organism evidence="16 17">
    <name type="scientific">Sporobacter termitidis DSM 10068</name>
    <dbReference type="NCBI Taxonomy" id="1123282"/>
    <lineage>
        <taxon>Bacteria</taxon>
        <taxon>Bacillati</taxon>
        <taxon>Bacillota</taxon>
        <taxon>Clostridia</taxon>
        <taxon>Eubacteriales</taxon>
        <taxon>Oscillospiraceae</taxon>
        <taxon>Sporobacter</taxon>
    </lineage>
</organism>
<evidence type="ECO:0000259" key="15">
    <source>
        <dbReference type="PROSITE" id="PS50113"/>
    </source>
</evidence>
<feature type="domain" description="PAC" evidence="15">
    <location>
        <begin position="240"/>
        <end position="292"/>
    </location>
</feature>
<dbReference type="RefSeq" id="WP_073082356.1">
    <property type="nucleotide sequence ID" value="NZ_FQXV01000017.1"/>
</dbReference>
<dbReference type="EMBL" id="FQXV01000017">
    <property type="protein sequence ID" value="SHI22302.1"/>
    <property type="molecule type" value="Genomic_DNA"/>
</dbReference>
<evidence type="ECO:0000256" key="3">
    <source>
        <dbReference type="ARBA" id="ARBA00012438"/>
    </source>
</evidence>
<name>A0A1M5ZDN9_9FIRM</name>
<dbReference type="InterPro" id="IPR001610">
    <property type="entry name" value="PAC"/>
</dbReference>
<dbReference type="PANTHER" id="PTHR43547">
    <property type="entry name" value="TWO-COMPONENT HISTIDINE KINASE"/>
    <property type="match status" value="1"/>
</dbReference>
<keyword evidence="5" id="KW-0597">Phosphoprotein</keyword>
<dbReference type="NCBIfam" id="TIGR00229">
    <property type="entry name" value="sensory_box"/>
    <property type="match status" value="1"/>
</dbReference>
<evidence type="ECO:0000256" key="8">
    <source>
        <dbReference type="ARBA" id="ARBA00022777"/>
    </source>
</evidence>
<dbReference type="InterPro" id="IPR011006">
    <property type="entry name" value="CheY-like_superfamily"/>
</dbReference>
<evidence type="ECO:0000259" key="13">
    <source>
        <dbReference type="PROSITE" id="PS50109"/>
    </source>
</evidence>
<evidence type="ECO:0000256" key="11">
    <source>
        <dbReference type="ARBA" id="ARBA00023136"/>
    </source>
</evidence>
<dbReference type="SMART" id="SM00388">
    <property type="entry name" value="HisKA"/>
    <property type="match status" value="1"/>
</dbReference>
<keyword evidence="10" id="KW-0902">Two-component regulatory system</keyword>
<dbReference type="CDD" id="cd00130">
    <property type="entry name" value="PAS"/>
    <property type="match status" value="1"/>
</dbReference>
<evidence type="ECO:0000313" key="16">
    <source>
        <dbReference type="EMBL" id="SHI22302.1"/>
    </source>
</evidence>
<dbReference type="InterPro" id="IPR003018">
    <property type="entry name" value="GAF"/>
</dbReference>
<comment type="catalytic activity">
    <reaction evidence="1">
        <text>ATP + protein L-histidine = ADP + protein N-phospho-L-histidine.</text>
        <dbReference type="EC" id="2.7.13.3"/>
    </reaction>
</comment>
<sequence>MSTEMADLNVLYLGKAGPDLWIIRQSLLDYFKRPVFLYQTFSPAEFDLLLRGKKIDVILADYVPGDRRSSVTLKAALSMGANVPLICLTGEISDDDAFELIKKGAADCVPKALLRRLPFIVDRELQRQKSAFGRLPAGFGKDAALYEPVPESAEAPVPEAPDIPGDALMEILDGFADGSFIFDSRDNTAGISEKWLRRLGYTEKPKIDLLIYLQNLMHPDDREHAISAQRTAISLCSPRLDFECRFRRSDGQYIWTMVRGKLIYDDNGAAVRYYAALNDITEQKKADAALRESERRALALVDELKKTKEDLTAEVEALRRLHLINSEHMMLNDLNYIYDEILDAAIGITHADKGCVQIYEEQEGGLKIITHRGLGEPFLKYADVVTSGIMTSGAALERRTRVVTPDLEDPQLLTKAEILLARGENIRSAQSTPLISCTGKIYGMLCTHYAGHHVFSERELRMLDLLARQAADFIERKRSELALEISEKHAKALVETLQKLDRNKDEFLNHLSHELRNPLATIIAAISLIEITDDVNLIRETNAIVKNETSQLRRLIDDLLDVTRISSNKVKIQKKYINLSEIIQNSAANFRPQFSQKKIEFKAELDGPAICFHADPARIMQIIENLLVNALTYTDEGGTVELTLREDGQNAYIQVEDNGIGISPEELPMLFNAFYQAEKMPNRIDSGLGLGLSIVKGMAELHNGQVSAYSRGVGYGSTFTVTLPLDAAVEGREPEND</sequence>
<dbReference type="InterPro" id="IPR003594">
    <property type="entry name" value="HATPase_dom"/>
</dbReference>
<accession>A0A1M5ZDN9</accession>
<dbReference type="InterPro" id="IPR000700">
    <property type="entry name" value="PAS-assoc_C"/>
</dbReference>
<dbReference type="SMART" id="SM00091">
    <property type="entry name" value="PAS"/>
    <property type="match status" value="1"/>
</dbReference>
<dbReference type="SUPFAM" id="SSF55874">
    <property type="entry name" value="ATPase domain of HSP90 chaperone/DNA topoisomerase II/histidine kinase"/>
    <property type="match status" value="1"/>
</dbReference>
<dbReference type="PRINTS" id="PR00344">
    <property type="entry name" value="BCTRLSENSOR"/>
</dbReference>
<dbReference type="STRING" id="1123282.SAMN02745823_03582"/>
<dbReference type="Pfam" id="PF08447">
    <property type="entry name" value="PAS_3"/>
    <property type="match status" value="1"/>
</dbReference>
<evidence type="ECO:0000256" key="10">
    <source>
        <dbReference type="ARBA" id="ARBA00023012"/>
    </source>
</evidence>
<dbReference type="AlphaFoldDB" id="A0A1M5ZDN9"/>
<dbReference type="Proteomes" id="UP000183995">
    <property type="component" value="Unassembled WGS sequence"/>
</dbReference>
<dbReference type="Pfam" id="PF13185">
    <property type="entry name" value="GAF_2"/>
    <property type="match status" value="1"/>
</dbReference>
<evidence type="ECO:0000256" key="9">
    <source>
        <dbReference type="ARBA" id="ARBA00022840"/>
    </source>
</evidence>
<dbReference type="GO" id="GO:0000155">
    <property type="term" value="F:phosphorelay sensor kinase activity"/>
    <property type="evidence" value="ECO:0007669"/>
    <property type="project" value="InterPro"/>
</dbReference>
<dbReference type="Gene3D" id="3.30.450.20">
    <property type="entry name" value="PAS domain"/>
    <property type="match status" value="1"/>
</dbReference>
<proteinExistence type="predicted"/>
<dbReference type="InterPro" id="IPR004358">
    <property type="entry name" value="Sig_transdc_His_kin-like_C"/>
</dbReference>
<feature type="domain" description="Histidine kinase" evidence="13">
    <location>
        <begin position="510"/>
        <end position="727"/>
    </location>
</feature>
<evidence type="ECO:0000256" key="12">
    <source>
        <dbReference type="SAM" id="Coils"/>
    </source>
</evidence>
<dbReference type="Pfam" id="PF02518">
    <property type="entry name" value="HATPase_c"/>
    <property type="match status" value="1"/>
</dbReference>
<keyword evidence="12" id="KW-0175">Coiled coil</keyword>
<evidence type="ECO:0000259" key="14">
    <source>
        <dbReference type="PROSITE" id="PS50112"/>
    </source>
</evidence>
<dbReference type="Gene3D" id="3.30.450.40">
    <property type="match status" value="1"/>
</dbReference>
<dbReference type="CDD" id="cd00075">
    <property type="entry name" value="HATPase"/>
    <property type="match status" value="1"/>
</dbReference>
<dbReference type="SUPFAM" id="SSF55785">
    <property type="entry name" value="PYP-like sensor domain (PAS domain)"/>
    <property type="match status" value="1"/>
</dbReference>
<reference evidence="16 17" key="1">
    <citation type="submission" date="2016-11" db="EMBL/GenBank/DDBJ databases">
        <authorList>
            <person name="Jaros S."/>
            <person name="Januszkiewicz K."/>
            <person name="Wedrychowicz H."/>
        </authorList>
    </citation>
    <scope>NUCLEOTIDE SEQUENCE [LARGE SCALE GENOMIC DNA]</scope>
    <source>
        <strain evidence="16 17">DSM 10068</strain>
    </source>
</reference>
<evidence type="ECO:0000256" key="4">
    <source>
        <dbReference type="ARBA" id="ARBA00022475"/>
    </source>
</evidence>
<keyword evidence="6" id="KW-0808">Transferase</keyword>
<dbReference type="InterPro" id="IPR005467">
    <property type="entry name" value="His_kinase_dom"/>
</dbReference>
<dbReference type="InterPro" id="IPR000014">
    <property type="entry name" value="PAS"/>
</dbReference>
<dbReference type="PROSITE" id="PS50113">
    <property type="entry name" value="PAC"/>
    <property type="match status" value="1"/>
</dbReference>
<dbReference type="GO" id="GO:0005886">
    <property type="term" value="C:plasma membrane"/>
    <property type="evidence" value="ECO:0007669"/>
    <property type="project" value="UniProtKB-SubCell"/>
</dbReference>
<keyword evidence="17" id="KW-1185">Reference proteome</keyword>
<dbReference type="SMART" id="SM00387">
    <property type="entry name" value="HATPase_c"/>
    <property type="match status" value="1"/>
</dbReference>
<keyword evidence="11" id="KW-0472">Membrane</keyword>
<dbReference type="Gene3D" id="3.30.565.10">
    <property type="entry name" value="Histidine kinase-like ATPase, C-terminal domain"/>
    <property type="match status" value="1"/>
</dbReference>
<evidence type="ECO:0000256" key="6">
    <source>
        <dbReference type="ARBA" id="ARBA00022679"/>
    </source>
</evidence>
<dbReference type="Gene3D" id="1.10.287.130">
    <property type="match status" value="1"/>
</dbReference>
<dbReference type="PANTHER" id="PTHR43547:SF2">
    <property type="entry name" value="HYBRID SIGNAL TRANSDUCTION HISTIDINE KINASE C"/>
    <property type="match status" value="1"/>
</dbReference>
<dbReference type="FunFam" id="3.30.565.10:FF:000023">
    <property type="entry name" value="PAS domain-containing sensor histidine kinase"/>
    <property type="match status" value="1"/>
</dbReference>
<keyword evidence="9" id="KW-0067">ATP-binding</keyword>
<protein>
    <recommendedName>
        <fullName evidence="3">histidine kinase</fullName>
        <ecNumber evidence="3">2.7.13.3</ecNumber>
    </recommendedName>
</protein>
<feature type="coiled-coil region" evidence="12">
    <location>
        <begin position="290"/>
        <end position="321"/>
    </location>
</feature>
<dbReference type="InterPro" id="IPR036890">
    <property type="entry name" value="HATPase_C_sf"/>
</dbReference>
<dbReference type="InterPro" id="IPR035965">
    <property type="entry name" value="PAS-like_dom_sf"/>
</dbReference>
<dbReference type="SMART" id="SM00086">
    <property type="entry name" value="PAC"/>
    <property type="match status" value="1"/>
</dbReference>
<dbReference type="InterPro" id="IPR029016">
    <property type="entry name" value="GAF-like_dom_sf"/>
</dbReference>
<dbReference type="PROSITE" id="PS50109">
    <property type="entry name" value="HIS_KIN"/>
    <property type="match status" value="1"/>
</dbReference>
<dbReference type="EC" id="2.7.13.3" evidence="3"/>
<comment type="subcellular location">
    <subcellularLocation>
        <location evidence="2">Cell membrane</location>
    </subcellularLocation>
</comment>
<evidence type="ECO:0000313" key="17">
    <source>
        <dbReference type="Proteomes" id="UP000183995"/>
    </source>
</evidence>
<dbReference type="PROSITE" id="PS50112">
    <property type="entry name" value="PAS"/>
    <property type="match status" value="1"/>
</dbReference>
<feature type="domain" description="PAS" evidence="14">
    <location>
        <begin position="164"/>
        <end position="234"/>
    </location>
</feature>
<dbReference type="Pfam" id="PF00512">
    <property type="entry name" value="HisKA"/>
    <property type="match status" value="1"/>
</dbReference>
<evidence type="ECO:0000256" key="7">
    <source>
        <dbReference type="ARBA" id="ARBA00022741"/>
    </source>
</evidence>
<evidence type="ECO:0000256" key="5">
    <source>
        <dbReference type="ARBA" id="ARBA00022553"/>
    </source>
</evidence>
<evidence type="ECO:0000256" key="1">
    <source>
        <dbReference type="ARBA" id="ARBA00000085"/>
    </source>
</evidence>
<dbReference type="SUPFAM" id="SSF47384">
    <property type="entry name" value="Homodimeric domain of signal transducing histidine kinase"/>
    <property type="match status" value="1"/>
</dbReference>
<dbReference type="GO" id="GO:0005524">
    <property type="term" value="F:ATP binding"/>
    <property type="evidence" value="ECO:0007669"/>
    <property type="project" value="UniProtKB-KW"/>
</dbReference>
<dbReference type="SMART" id="SM00065">
    <property type="entry name" value="GAF"/>
    <property type="match status" value="1"/>
</dbReference>
<dbReference type="InterPro" id="IPR013655">
    <property type="entry name" value="PAS_fold_3"/>
</dbReference>
<dbReference type="InterPro" id="IPR036097">
    <property type="entry name" value="HisK_dim/P_sf"/>
</dbReference>
<dbReference type="CDD" id="cd00082">
    <property type="entry name" value="HisKA"/>
    <property type="match status" value="1"/>
</dbReference>
<evidence type="ECO:0000256" key="2">
    <source>
        <dbReference type="ARBA" id="ARBA00004236"/>
    </source>
</evidence>
<dbReference type="SUPFAM" id="SSF55781">
    <property type="entry name" value="GAF domain-like"/>
    <property type="match status" value="1"/>
</dbReference>
<dbReference type="SUPFAM" id="SSF52172">
    <property type="entry name" value="CheY-like"/>
    <property type="match status" value="1"/>
</dbReference>
<dbReference type="InterPro" id="IPR003661">
    <property type="entry name" value="HisK_dim/P_dom"/>
</dbReference>
<keyword evidence="7" id="KW-0547">Nucleotide-binding</keyword>
<gene>
    <name evidence="16" type="ORF">SAMN02745823_03582</name>
</gene>